<protein>
    <submittedName>
        <fullName evidence="1">Uncharacterized protein</fullName>
    </submittedName>
</protein>
<dbReference type="EMBL" id="CP035758">
    <property type="protein sequence ID" value="QBD80584.1"/>
    <property type="molecule type" value="Genomic_DNA"/>
</dbReference>
<dbReference type="AlphaFoldDB" id="A0A4P6JY31"/>
<proteinExistence type="predicted"/>
<evidence type="ECO:0000313" key="1">
    <source>
        <dbReference type="EMBL" id="QBD80584.1"/>
    </source>
</evidence>
<accession>A0A4P6JY31</accession>
<dbReference type="OrthoDB" id="173733at2"/>
<gene>
    <name evidence="1" type="ORF">EPA93_33280</name>
</gene>
<dbReference type="RefSeq" id="WP_129891648.1">
    <property type="nucleotide sequence ID" value="NZ_CP035758.1"/>
</dbReference>
<dbReference type="KEGG" id="kbs:EPA93_33280"/>
<organism evidence="1 2">
    <name type="scientific">Ktedonosporobacter rubrisoli</name>
    <dbReference type="NCBI Taxonomy" id="2509675"/>
    <lineage>
        <taxon>Bacteria</taxon>
        <taxon>Bacillati</taxon>
        <taxon>Chloroflexota</taxon>
        <taxon>Ktedonobacteria</taxon>
        <taxon>Ktedonobacterales</taxon>
        <taxon>Ktedonosporobacteraceae</taxon>
        <taxon>Ktedonosporobacter</taxon>
    </lineage>
</organism>
<evidence type="ECO:0000313" key="2">
    <source>
        <dbReference type="Proteomes" id="UP000290365"/>
    </source>
</evidence>
<dbReference type="Proteomes" id="UP000290365">
    <property type="component" value="Chromosome"/>
</dbReference>
<name>A0A4P6JY31_KTERU</name>
<reference evidence="1 2" key="1">
    <citation type="submission" date="2019-01" db="EMBL/GenBank/DDBJ databases">
        <title>Ktedonosporobacter rubrisoli SCAWS-G2.</title>
        <authorList>
            <person name="Huang Y."/>
            <person name="Yan B."/>
        </authorList>
    </citation>
    <scope>NUCLEOTIDE SEQUENCE [LARGE SCALE GENOMIC DNA]</scope>
    <source>
        <strain evidence="1 2">SCAWS-G2</strain>
    </source>
</reference>
<keyword evidence="2" id="KW-1185">Reference proteome</keyword>
<sequence>MSKDKLKIFVGEYGPITVGIDGRLTFGYLVRYARKLHTIPIHRVATMYAQVAEKDQPVLGRRIRFMEQTDGFFPKDPERRIVLAKLLNIPPALLGIVGMESLVEQRGENTVIPGPVSRHIDVEEYYTALQTYWTEGYPHGLEPAVDDAMARIDRLHDTVLYVRTKQKQEIIRLLCGYQIWLAEMAKSERCYQAAKNYLANALHLAREKACTDLLPIVLYRREILFDDLWDQEQALLSLEQMKQNKDKWYIPVQLQGAAFSVAARAQARAAQNETEKKNALLYLEEAENLTGKAIRDNYLFFVSYDKERHLLDRAATLMRSLEKKLRAPAEAQECLLAAEQERKISGKYITICRQQDTNLIQAQIYFDKGYAPIAAATAEQVVNAFEETGQYEHLKPVTQLFQGLKARHPYDDFTVSLELALMKVQNPSLFH</sequence>